<feature type="signal peptide" evidence="2">
    <location>
        <begin position="1"/>
        <end position="15"/>
    </location>
</feature>
<dbReference type="AlphaFoldDB" id="A0A8X7B9P3"/>
<evidence type="ECO:0000256" key="1">
    <source>
        <dbReference type="SAM" id="MobiDB-lite"/>
    </source>
</evidence>
<keyword evidence="2" id="KW-0732">Signal</keyword>
<dbReference type="Proteomes" id="UP000887159">
    <property type="component" value="Unassembled WGS sequence"/>
</dbReference>
<accession>A0A8X7B9P3</accession>
<organism evidence="3 4">
    <name type="scientific">Trichonephila clavipes</name>
    <name type="common">Golden silk orbweaver</name>
    <name type="synonym">Nephila clavipes</name>
    <dbReference type="NCBI Taxonomy" id="2585209"/>
    <lineage>
        <taxon>Eukaryota</taxon>
        <taxon>Metazoa</taxon>
        <taxon>Ecdysozoa</taxon>
        <taxon>Arthropoda</taxon>
        <taxon>Chelicerata</taxon>
        <taxon>Arachnida</taxon>
        <taxon>Araneae</taxon>
        <taxon>Araneomorphae</taxon>
        <taxon>Entelegynae</taxon>
        <taxon>Araneoidea</taxon>
        <taxon>Nephilidae</taxon>
        <taxon>Trichonephila</taxon>
    </lineage>
</organism>
<reference evidence="3" key="1">
    <citation type="submission" date="2020-08" db="EMBL/GenBank/DDBJ databases">
        <title>Multicomponent nature underlies the extraordinary mechanical properties of spider dragline silk.</title>
        <authorList>
            <person name="Kono N."/>
            <person name="Nakamura H."/>
            <person name="Mori M."/>
            <person name="Yoshida Y."/>
            <person name="Ohtoshi R."/>
            <person name="Malay A.D."/>
            <person name="Moran D.A.P."/>
            <person name="Tomita M."/>
            <person name="Numata K."/>
            <person name="Arakawa K."/>
        </authorList>
    </citation>
    <scope>NUCLEOTIDE SEQUENCE</scope>
</reference>
<comment type="caution">
    <text evidence="3">The sequence shown here is derived from an EMBL/GenBank/DDBJ whole genome shotgun (WGS) entry which is preliminary data.</text>
</comment>
<keyword evidence="4" id="KW-1185">Reference proteome</keyword>
<sequence>MVAANSLLLFLLTTGLTPDSEQPTTPIPWRSISETDQPPVNEDSQFEAEVQQPLTTVSSNSNPTIMMLQAKSEFVSKNNVVPFHCPCMPFIALLAVQTSMVFRQGSLGLETKDTMYPETDWRHIDTDGNILKDSGSAVAGPRRKTFAEFHLSTGDDCLLKHLYRILVTLASFCTDCDTGDDMDADLNHHCA</sequence>
<evidence type="ECO:0000256" key="2">
    <source>
        <dbReference type="SAM" id="SignalP"/>
    </source>
</evidence>
<feature type="region of interest" description="Disordered" evidence="1">
    <location>
        <begin position="19"/>
        <end position="41"/>
    </location>
</feature>
<name>A0A8X7B9P3_TRICX</name>
<proteinExistence type="predicted"/>
<evidence type="ECO:0000313" key="3">
    <source>
        <dbReference type="EMBL" id="GFY23209.1"/>
    </source>
</evidence>
<feature type="chain" id="PRO_5036485185" evidence="2">
    <location>
        <begin position="16"/>
        <end position="191"/>
    </location>
</feature>
<protein>
    <submittedName>
        <fullName evidence="3">Uncharacterized protein</fullName>
    </submittedName>
</protein>
<gene>
    <name evidence="3" type="ORF">TNCV_3764491</name>
</gene>
<dbReference type="EMBL" id="BMAU01021362">
    <property type="protein sequence ID" value="GFY23209.1"/>
    <property type="molecule type" value="Genomic_DNA"/>
</dbReference>
<evidence type="ECO:0000313" key="4">
    <source>
        <dbReference type="Proteomes" id="UP000887159"/>
    </source>
</evidence>